<feature type="transmembrane region" description="Helical" evidence="10">
    <location>
        <begin position="84"/>
        <end position="104"/>
    </location>
</feature>
<keyword evidence="5 10" id="KW-1133">Transmembrane helix</keyword>
<comment type="similarity">
    <text evidence="2">Belongs to the VKOR family.</text>
</comment>
<reference evidence="12 13" key="1">
    <citation type="journal article" date="2016" name="Nat. Commun.">
        <title>Thousands of microbial genomes shed light on interconnected biogeochemical processes in an aquifer system.</title>
        <authorList>
            <person name="Anantharaman K."/>
            <person name="Brown C.T."/>
            <person name="Hug L.A."/>
            <person name="Sharon I."/>
            <person name="Castelle C.J."/>
            <person name="Probst A.J."/>
            <person name="Thomas B.C."/>
            <person name="Singh A."/>
            <person name="Wilkins M.J."/>
            <person name="Karaoz U."/>
            <person name="Brodie E.L."/>
            <person name="Williams K.H."/>
            <person name="Hubbard S.S."/>
            <person name="Banfield J.F."/>
        </authorList>
    </citation>
    <scope>NUCLEOTIDE SEQUENCE [LARGE SCALE GENOMIC DNA]</scope>
</reference>
<feature type="domain" description="Vitamin K epoxide reductase" evidence="11">
    <location>
        <begin position="2"/>
        <end position="132"/>
    </location>
</feature>
<dbReference type="Pfam" id="PF07884">
    <property type="entry name" value="VKOR"/>
    <property type="match status" value="1"/>
</dbReference>
<evidence type="ECO:0000256" key="4">
    <source>
        <dbReference type="ARBA" id="ARBA00022719"/>
    </source>
</evidence>
<accession>A0A1F7Z1I7</accession>
<dbReference type="InterPro" id="IPR012932">
    <property type="entry name" value="VKOR"/>
</dbReference>
<keyword evidence="9" id="KW-0676">Redox-active center</keyword>
<comment type="subcellular location">
    <subcellularLocation>
        <location evidence="1">Membrane</location>
        <topology evidence="1">Multi-pass membrane protein</topology>
    </subcellularLocation>
</comment>
<proteinExistence type="inferred from homology"/>
<comment type="caution">
    <text evidence="12">The sequence shown here is derived from an EMBL/GenBank/DDBJ whole genome shotgun (WGS) entry which is preliminary data.</text>
</comment>
<keyword evidence="4" id="KW-0874">Quinone</keyword>
<gene>
    <name evidence="12" type="ORF">A2803_05785</name>
</gene>
<evidence type="ECO:0000256" key="1">
    <source>
        <dbReference type="ARBA" id="ARBA00004141"/>
    </source>
</evidence>
<evidence type="ECO:0000256" key="2">
    <source>
        <dbReference type="ARBA" id="ARBA00006214"/>
    </source>
</evidence>
<organism evidence="12 13">
    <name type="scientific">Candidatus Woesebacteria bacterium RIFCSPHIGHO2_01_FULL_44_21</name>
    <dbReference type="NCBI Taxonomy" id="1802503"/>
    <lineage>
        <taxon>Bacteria</taxon>
        <taxon>Candidatus Woeseibacteriota</taxon>
    </lineage>
</organism>
<sequence length="148" mass="16660">MKTTYLFLFLSALGFLDSAFLTIQHYSRDPLTCPLFGGCEEVTSSIYSEVFGIPVALLGALYYGLIFLLSLYSYLTNNRKALHLAGYFTPVGLLCSVYLVYLMFFVLGAVCFYCLISAMSSTLLFVVFIVNWLAWKKTKSLVKESEKN</sequence>
<evidence type="ECO:0000256" key="6">
    <source>
        <dbReference type="ARBA" id="ARBA00023002"/>
    </source>
</evidence>
<dbReference type="InterPro" id="IPR044698">
    <property type="entry name" value="VKOR/LTO1"/>
</dbReference>
<evidence type="ECO:0000259" key="11">
    <source>
        <dbReference type="SMART" id="SM00756"/>
    </source>
</evidence>
<keyword evidence="8" id="KW-1015">Disulfide bond</keyword>
<keyword evidence="6" id="KW-0560">Oxidoreductase</keyword>
<evidence type="ECO:0000256" key="5">
    <source>
        <dbReference type="ARBA" id="ARBA00022989"/>
    </source>
</evidence>
<protein>
    <recommendedName>
        <fullName evidence="11">Vitamin K epoxide reductase domain-containing protein</fullName>
    </recommendedName>
</protein>
<evidence type="ECO:0000256" key="10">
    <source>
        <dbReference type="SAM" id="Phobius"/>
    </source>
</evidence>
<evidence type="ECO:0000313" key="13">
    <source>
        <dbReference type="Proteomes" id="UP000178870"/>
    </source>
</evidence>
<evidence type="ECO:0000313" key="12">
    <source>
        <dbReference type="EMBL" id="OGM32828.1"/>
    </source>
</evidence>
<feature type="transmembrane region" description="Helical" evidence="10">
    <location>
        <begin position="51"/>
        <end position="72"/>
    </location>
</feature>
<dbReference type="Gene3D" id="1.20.1440.130">
    <property type="entry name" value="VKOR domain"/>
    <property type="match status" value="1"/>
</dbReference>
<feature type="transmembrane region" description="Helical" evidence="10">
    <location>
        <begin position="110"/>
        <end position="135"/>
    </location>
</feature>
<evidence type="ECO:0000256" key="3">
    <source>
        <dbReference type="ARBA" id="ARBA00022692"/>
    </source>
</evidence>
<keyword evidence="3 10" id="KW-0812">Transmembrane</keyword>
<dbReference type="GO" id="GO:0048038">
    <property type="term" value="F:quinone binding"/>
    <property type="evidence" value="ECO:0007669"/>
    <property type="project" value="UniProtKB-KW"/>
</dbReference>
<dbReference type="PANTHER" id="PTHR34573">
    <property type="entry name" value="VKC DOMAIN-CONTAINING PROTEIN"/>
    <property type="match status" value="1"/>
</dbReference>
<evidence type="ECO:0000256" key="7">
    <source>
        <dbReference type="ARBA" id="ARBA00023136"/>
    </source>
</evidence>
<dbReference type="GO" id="GO:0016020">
    <property type="term" value="C:membrane"/>
    <property type="evidence" value="ECO:0007669"/>
    <property type="project" value="UniProtKB-SubCell"/>
</dbReference>
<dbReference type="SMART" id="SM00756">
    <property type="entry name" value="VKc"/>
    <property type="match status" value="1"/>
</dbReference>
<name>A0A1F7Z1I7_9BACT</name>
<evidence type="ECO:0000256" key="8">
    <source>
        <dbReference type="ARBA" id="ARBA00023157"/>
    </source>
</evidence>
<keyword evidence="7 10" id="KW-0472">Membrane</keyword>
<dbReference type="Proteomes" id="UP000178870">
    <property type="component" value="Unassembled WGS sequence"/>
</dbReference>
<dbReference type="CDD" id="cd12916">
    <property type="entry name" value="VKOR_1"/>
    <property type="match status" value="1"/>
</dbReference>
<dbReference type="AlphaFoldDB" id="A0A1F7Z1I7"/>
<evidence type="ECO:0000256" key="9">
    <source>
        <dbReference type="ARBA" id="ARBA00023284"/>
    </source>
</evidence>
<dbReference type="InterPro" id="IPR038354">
    <property type="entry name" value="VKOR_sf"/>
</dbReference>
<dbReference type="EMBL" id="MGGP01000012">
    <property type="protein sequence ID" value="OGM32828.1"/>
    <property type="molecule type" value="Genomic_DNA"/>
</dbReference>
<dbReference type="PANTHER" id="PTHR34573:SF1">
    <property type="entry name" value="VITAMIN K EPOXIDE REDUCTASE DOMAIN-CONTAINING PROTEIN"/>
    <property type="match status" value="1"/>
</dbReference>
<dbReference type="GO" id="GO:0016491">
    <property type="term" value="F:oxidoreductase activity"/>
    <property type="evidence" value="ECO:0007669"/>
    <property type="project" value="UniProtKB-KW"/>
</dbReference>